<dbReference type="Pfam" id="PF13886">
    <property type="entry name" value="TM7S3_TM198"/>
    <property type="match status" value="1"/>
</dbReference>
<gene>
    <name evidence="9" type="ORF">SINC0208_LOCUS11374</name>
</gene>
<protein>
    <recommendedName>
        <fullName evidence="6">Transmembrane protein 198</fullName>
    </recommendedName>
</protein>
<keyword evidence="5 7" id="KW-0472">Membrane</keyword>
<feature type="transmembrane region" description="Helical" evidence="7">
    <location>
        <begin position="57"/>
        <end position="79"/>
    </location>
</feature>
<feature type="transmembrane region" description="Helical" evidence="7">
    <location>
        <begin position="135"/>
        <end position="159"/>
    </location>
</feature>
<evidence type="ECO:0000256" key="6">
    <source>
        <dbReference type="ARBA" id="ARBA00049737"/>
    </source>
</evidence>
<feature type="transmembrane region" description="Helical" evidence="7">
    <location>
        <begin position="179"/>
        <end position="200"/>
    </location>
</feature>
<evidence type="ECO:0000256" key="3">
    <source>
        <dbReference type="ARBA" id="ARBA00022692"/>
    </source>
</evidence>
<dbReference type="PANTHER" id="PTHR31247:SF5">
    <property type="entry name" value="DUF4203 DOMAIN-CONTAINING PROTEIN"/>
    <property type="match status" value="1"/>
</dbReference>
<dbReference type="InterPro" id="IPR025256">
    <property type="entry name" value="TM7S3/TM198-like_dom"/>
</dbReference>
<dbReference type="InterPro" id="IPR040236">
    <property type="entry name" value="TMEM198"/>
</dbReference>
<feature type="transmembrane region" description="Helical" evidence="7">
    <location>
        <begin position="6"/>
        <end position="24"/>
    </location>
</feature>
<name>A0A7S3ISL7_9SPIT</name>
<proteinExistence type="inferred from homology"/>
<evidence type="ECO:0000256" key="7">
    <source>
        <dbReference type="SAM" id="Phobius"/>
    </source>
</evidence>
<evidence type="ECO:0000313" key="9">
    <source>
        <dbReference type="EMBL" id="CAE0330742.1"/>
    </source>
</evidence>
<accession>A0A7S3ISL7</accession>
<evidence type="ECO:0000256" key="5">
    <source>
        <dbReference type="ARBA" id="ARBA00023136"/>
    </source>
</evidence>
<evidence type="ECO:0000256" key="2">
    <source>
        <dbReference type="ARBA" id="ARBA00006244"/>
    </source>
</evidence>
<comment type="similarity">
    <text evidence="2">Belongs to the TMEM198 family.</text>
</comment>
<evidence type="ECO:0000256" key="4">
    <source>
        <dbReference type="ARBA" id="ARBA00022989"/>
    </source>
</evidence>
<keyword evidence="3 7" id="KW-0812">Transmembrane</keyword>
<reference evidence="9" key="1">
    <citation type="submission" date="2021-01" db="EMBL/GenBank/DDBJ databases">
        <authorList>
            <person name="Corre E."/>
            <person name="Pelletier E."/>
            <person name="Niang G."/>
            <person name="Scheremetjew M."/>
            <person name="Finn R."/>
            <person name="Kale V."/>
            <person name="Holt S."/>
            <person name="Cochrane G."/>
            <person name="Meng A."/>
            <person name="Brown T."/>
            <person name="Cohen L."/>
        </authorList>
    </citation>
    <scope>NUCLEOTIDE SEQUENCE</scope>
    <source>
        <strain evidence="9">S3</strain>
    </source>
</reference>
<feature type="transmembrane region" description="Helical" evidence="7">
    <location>
        <begin position="31"/>
        <end position="51"/>
    </location>
</feature>
<evidence type="ECO:0000256" key="1">
    <source>
        <dbReference type="ARBA" id="ARBA00004141"/>
    </source>
</evidence>
<feature type="transmembrane region" description="Helical" evidence="7">
    <location>
        <begin position="86"/>
        <end position="106"/>
    </location>
</feature>
<dbReference type="AlphaFoldDB" id="A0A7S3ISL7"/>
<feature type="domain" description="TM7S3/TM198-like" evidence="8">
    <location>
        <begin position="9"/>
        <end position="197"/>
    </location>
</feature>
<evidence type="ECO:0000259" key="8">
    <source>
        <dbReference type="Pfam" id="PF13886"/>
    </source>
</evidence>
<organism evidence="9">
    <name type="scientific">Strombidium inclinatum</name>
    <dbReference type="NCBI Taxonomy" id="197538"/>
    <lineage>
        <taxon>Eukaryota</taxon>
        <taxon>Sar</taxon>
        <taxon>Alveolata</taxon>
        <taxon>Ciliophora</taxon>
        <taxon>Intramacronucleata</taxon>
        <taxon>Spirotrichea</taxon>
        <taxon>Oligotrichia</taxon>
        <taxon>Strombidiidae</taxon>
        <taxon>Strombidium</taxon>
    </lineage>
</organism>
<keyword evidence="4 7" id="KW-1133">Transmembrane helix</keyword>
<dbReference type="PANTHER" id="PTHR31247">
    <property type="entry name" value="TRANSMEMBRANE PROTEIN 198 FAMILY MEMBER"/>
    <property type="match status" value="1"/>
</dbReference>
<sequence length="223" mass="23936">MENLNNIIGVILIVIGLAFTFVGAKFLIIGFSALVFLLSGGIAFLLFYNLLPLSSPNVAQVVSFLAAIAIGFGSAWCSYKFAQDWAVPLLAAWGGIVTALILANLLHVTSSTVELILVIVGAGVFGYLGKKMNRFIRCLGTAFVGSFLLMRGIACYAGGYPSEASQFDPEDIKENAATLAYMVGLIVTTVVGTLVQLYIFRDENKDDDDFMAQQDEGRTCGCF</sequence>
<feature type="transmembrane region" description="Helical" evidence="7">
    <location>
        <begin position="112"/>
        <end position="128"/>
    </location>
</feature>
<dbReference type="GO" id="GO:0005886">
    <property type="term" value="C:plasma membrane"/>
    <property type="evidence" value="ECO:0007669"/>
    <property type="project" value="TreeGrafter"/>
</dbReference>
<comment type="subcellular location">
    <subcellularLocation>
        <location evidence="1">Membrane</location>
        <topology evidence="1">Multi-pass membrane protein</topology>
    </subcellularLocation>
</comment>
<dbReference type="EMBL" id="HBIH01028437">
    <property type="protein sequence ID" value="CAE0330742.1"/>
    <property type="molecule type" value="Transcribed_RNA"/>
</dbReference>